<proteinExistence type="predicted"/>
<name>A0ACC7NMT0_9BURK</name>
<gene>
    <name evidence="1" type="ORF">PQR01_36745</name>
</gene>
<keyword evidence="2" id="KW-1185">Reference proteome</keyword>
<organism evidence="1 2">
    <name type="scientific">Paraburkholderia rhynchosiae</name>
    <dbReference type="NCBI Taxonomy" id="487049"/>
    <lineage>
        <taxon>Bacteria</taxon>
        <taxon>Pseudomonadati</taxon>
        <taxon>Pseudomonadota</taxon>
        <taxon>Betaproteobacteria</taxon>
        <taxon>Burkholderiales</taxon>
        <taxon>Burkholderiaceae</taxon>
        <taxon>Paraburkholderia</taxon>
    </lineage>
</organism>
<evidence type="ECO:0000313" key="1">
    <source>
        <dbReference type="EMBL" id="MFM0108797.1"/>
    </source>
</evidence>
<evidence type="ECO:0000313" key="2">
    <source>
        <dbReference type="Proteomes" id="UP001629235"/>
    </source>
</evidence>
<dbReference type="Proteomes" id="UP001629235">
    <property type="component" value="Unassembled WGS sequence"/>
</dbReference>
<sequence>MASTAVVAIGGSYGGLEALRRFLAHFMLAVPLAASSGMDDAAAPRGSS</sequence>
<dbReference type="EMBL" id="JAQQDW010000139">
    <property type="protein sequence ID" value="MFM0108797.1"/>
    <property type="molecule type" value="Genomic_DNA"/>
</dbReference>
<comment type="caution">
    <text evidence="1">The sequence shown here is derived from an EMBL/GenBank/DDBJ whole genome shotgun (WGS) entry which is preliminary data.</text>
</comment>
<protein>
    <submittedName>
        <fullName evidence="1">Uncharacterized protein</fullName>
    </submittedName>
</protein>
<reference evidence="1 2" key="1">
    <citation type="journal article" date="2024" name="Chem. Sci.">
        <title>Discovery of megapolipeptins by genome mining of a Burkholderiales bacteria collection.</title>
        <authorList>
            <person name="Paulo B.S."/>
            <person name="Recchia M.J.J."/>
            <person name="Lee S."/>
            <person name="Fergusson C.H."/>
            <person name="Romanowski S.B."/>
            <person name="Hernandez A."/>
            <person name="Krull N."/>
            <person name="Liu D.Y."/>
            <person name="Cavanagh H."/>
            <person name="Bos A."/>
            <person name="Gray C.A."/>
            <person name="Murphy B.T."/>
            <person name="Linington R.G."/>
            <person name="Eustaquio A.S."/>
        </authorList>
    </citation>
    <scope>NUCLEOTIDE SEQUENCE [LARGE SCALE GENOMIC DNA]</scope>
    <source>
        <strain evidence="1 2">RL18-126-BIB-B</strain>
    </source>
</reference>
<accession>A0ACC7NMT0</accession>